<comment type="caution">
    <text evidence="2">The sequence shown here is derived from an EMBL/GenBank/DDBJ whole genome shotgun (WGS) entry which is preliminary data.</text>
</comment>
<proteinExistence type="predicted"/>
<name>A0A0W0RZK5_LEGBO</name>
<evidence type="ECO:0000313" key="3">
    <source>
        <dbReference type="Proteomes" id="UP000054695"/>
    </source>
</evidence>
<sequence length="269" mass="30974">MSSSLRKLYSRGELLRRYGARILMYWCVHSGSALRVSSHFLLWSEFPKRASRKLYSRGELLRRYGARILMYWRVHSASALHVPSHCSLWSELPRRSIRKNQGFILLVTLLIIGVISLLVLTSMQHVLLYYKATNKQEVLHQSFYQLEDVALRLLYQHTSLNSNCVVRSDAANQVIHHLLEDKGCSLKSGLTQYKYYIEDLGEFPCLVVRHKGRKSASHHQRVTVVPFEEGVPVSLLQIRFISAGRVIPCLLEEHAISLGVSSWRYLPSL</sequence>
<dbReference type="EMBL" id="LNXU01000003">
    <property type="protein sequence ID" value="KTC76656.1"/>
    <property type="molecule type" value="Genomic_DNA"/>
</dbReference>
<accession>A0A0W0RZK5</accession>
<keyword evidence="1" id="KW-1133">Transmembrane helix</keyword>
<dbReference type="PATRIC" id="fig|447.4.peg.443"/>
<dbReference type="Proteomes" id="UP000054695">
    <property type="component" value="Unassembled WGS sequence"/>
</dbReference>
<keyword evidence="3" id="KW-1185">Reference proteome</keyword>
<reference evidence="2 3" key="1">
    <citation type="submission" date="2015-11" db="EMBL/GenBank/DDBJ databases">
        <title>Genomic analysis of 38 Legionella species identifies large and diverse effector repertoires.</title>
        <authorList>
            <person name="Burstein D."/>
            <person name="Amaro F."/>
            <person name="Zusman T."/>
            <person name="Lifshitz Z."/>
            <person name="Cohen O."/>
            <person name="Gilbert J.A."/>
            <person name="Pupko T."/>
            <person name="Shuman H.A."/>
            <person name="Segal G."/>
        </authorList>
    </citation>
    <scope>NUCLEOTIDE SEQUENCE [LARGE SCALE GENOMIC DNA]</scope>
    <source>
        <strain evidence="2 3">WIGA</strain>
    </source>
</reference>
<organism evidence="2 3">
    <name type="scientific">Legionella bozemanae</name>
    <name type="common">Fluoribacter bozemanae</name>
    <dbReference type="NCBI Taxonomy" id="447"/>
    <lineage>
        <taxon>Bacteria</taxon>
        <taxon>Pseudomonadati</taxon>
        <taxon>Pseudomonadota</taxon>
        <taxon>Gammaproteobacteria</taxon>
        <taxon>Legionellales</taxon>
        <taxon>Legionellaceae</taxon>
        <taxon>Legionella</taxon>
    </lineage>
</organism>
<dbReference type="AlphaFoldDB" id="A0A0W0RZK5"/>
<dbReference type="STRING" id="447.Lboz_0411"/>
<protein>
    <submittedName>
        <fullName evidence="2">Uncharacterized protein</fullName>
    </submittedName>
</protein>
<keyword evidence="1" id="KW-0812">Transmembrane</keyword>
<evidence type="ECO:0000313" key="2">
    <source>
        <dbReference type="EMBL" id="KTC76656.1"/>
    </source>
</evidence>
<gene>
    <name evidence="2" type="ORF">Lboz_0411</name>
</gene>
<evidence type="ECO:0000256" key="1">
    <source>
        <dbReference type="SAM" id="Phobius"/>
    </source>
</evidence>
<keyword evidence="1" id="KW-0472">Membrane</keyword>
<feature type="transmembrane region" description="Helical" evidence="1">
    <location>
        <begin position="102"/>
        <end position="121"/>
    </location>
</feature>